<evidence type="ECO:0000259" key="2">
    <source>
        <dbReference type="SMART" id="SM00642"/>
    </source>
</evidence>
<keyword evidence="4" id="KW-1185">Reference proteome</keyword>
<dbReference type="Proteomes" id="UP000190541">
    <property type="component" value="Unassembled WGS sequence"/>
</dbReference>
<proteinExistence type="predicted"/>
<organism evidence="3 4">
    <name type="scientific">Parapedobacter luteus</name>
    <dbReference type="NCBI Taxonomy" id="623280"/>
    <lineage>
        <taxon>Bacteria</taxon>
        <taxon>Pseudomonadati</taxon>
        <taxon>Bacteroidota</taxon>
        <taxon>Sphingobacteriia</taxon>
        <taxon>Sphingobacteriales</taxon>
        <taxon>Sphingobacteriaceae</taxon>
        <taxon>Parapedobacter</taxon>
    </lineage>
</organism>
<dbReference type="PANTHER" id="PTHR10357">
    <property type="entry name" value="ALPHA-AMYLASE FAMILY MEMBER"/>
    <property type="match status" value="1"/>
</dbReference>
<dbReference type="CDD" id="cd11334">
    <property type="entry name" value="AmyAc_TreS"/>
    <property type="match status" value="1"/>
</dbReference>
<dbReference type="InterPro" id="IPR006047">
    <property type="entry name" value="GH13_cat_dom"/>
</dbReference>
<dbReference type="RefSeq" id="WP_217698142.1">
    <property type="nucleotide sequence ID" value="NZ_FUYS01000006.1"/>
</dbReference>
<dbReference type="Gene3D" id="3.90.400.10">
    <property type="entry name" value="Oligo-1,6-glucosidase, Domain 2"/>
    <property type="match status" value="1"/>
</dbReference>
<dbReference type="GO" id="GO:0016740">
    <property type="term" value="F:transferase activity"/>
    <property type="evidence" value="ECO:0007669"/>
    <property type="project" value="UniProtKB-KW"/>
</dbReference>
<dbReference type="STRING" id="623280.SAMN05660226_02709"/>
<keyword evidence="3" id="KW-0808">Transferase</keyword>
<evidence type="ECO:0000313" key="4">
    <source>
        <dbReference type="Proteomes" id="UP000190541"/>
    </source>
</evidence>
<evidence type="ECO:0000256" key="1">
    <source>
        <dbReference type="SAM" id="SignalP"/>
    </source>
</evidence>
<dbReference type="SUPFAM" id="SSF51011">
    <property type="entry name" value="Glycosyl hydrolase domain"/>
    <property type="match status" value="1"/>
</dbReference>
<feature type="chain" id="PRO_5013295720" evidence="1">
    <location>
        <begin position="30"/>
        <end position="571"/>
    </location>
</feature>
<dbReference type="AlphaFoldDB" id="A0A1T5DCE6"/>
<keyword evidence="1" id="KW-0732">Signal</keyword>
<dbReference type="InterPro" id="IPR045857">
    <property type="entry name" value="O16G_dom_2"/>
</dbReference>
<dbReference type="GO" id="GO:0005975">
    <property type="term" value="P:carbohydrate metabolic process"/>
    <property type="evidence" value="ECO:0007669"/>
    <property type="project" value="InterPro"/>
</dbReference>
<dbReference type="SMART" id="SM00642">
    <property type="entry name" value="Aamy"/>
    <property type="match status" value="1"/>
</dbReference>
<evidence type="ECO:0000313" key="3">
    <source>
        <dbReference type="EMBL" id="SKB69384.1"/>
    </source>
</evidence>
<dbReference type="Gene3D" id="3.20.20.80">
    <property type="entry name" value="Glycosidases"/>
    <property type="match status" value="1"/>
</dbReference>
<dbReference type="EMBL" id="FUYS01000006">
    <property type="protein sequence ID" value="SKB69384.1"/>
    <property type="molecule type" value="Genomic_DNA"/>
</dbReference>
<reference evidence="3 4" key="1">
    <citation type="submission" date="2017-02" db="EMBL/GenBank/DDBJ databases">
        <authorList>
            <person name="Peterson S.W."/>
        </authorList>
    </citation>
    <scope>NUCLEOTIDE SEQUENCE [LARGE SCALE GENOMIC DNA]</scope>
    <source>
        <strain evidence="3 4">DSM 22899</strain>
    </source>
</reference>
<dbReference type="Gene3D" id="2.60.40.1180">
    <property type="entry name" value="Golgi alpha-mannosidase II"/>
    <property type="match status" value="1"/>
</dbReference>
<dbReference type="PANTHER" id="PTHR10357:SF219">
    <property type="entry name" value="MALTOSE ALPHA-D-GLUCOSYLTRANSFERASE"/>
    <property type="match status" value="1"/>
</dbReference>
<feature type="domain" description="Glycosyl hydrolase family 13 catalytic" evidence="2">
    <location>
        <begin position="48"/>
        <end position="448"/>
    </location>
</feature>
<dbReference type="SUPFAM" id="SSF51445">
    <property type="entry name" value="(Trans)glycosidases"/>
    <property type="match status" value="1"/>
</dbReference>
<accession>A0A1T5DCE6</accession>
<dbReference type="Pfam" id="PF22157">
    <property type="entry name" value="SupH-like_C"/>
    <property type="match status" value="1"/>
</dbReference>
<feature type="signal peptide" evidence="1">
    <location>
        <begin position="1"/>
        <end position="29"/>
    </location>
</feature>
<dbReference type="InterPro" id="IPR054049">
    <property type="entry name" value="SupH-like_C"/>
</dbReference>
<gene>
    <name evidence="3" type="ORF">SAMN05660226_02709</name>
</gene>
<dbReference type="InterPro" id="IPR017853">
    <property type="entry name" value="GH"/>
</dbReference>
<sequence>MEHKKAQPTHIWWSLFVGLAASGLSMALAQESTAPDDGLWYKNSIIYNLEVGTFKDSDGDGIGDFQGLIQKLGYLDSLGVDVIWLAPFNPSPGNDDGYDVKDYYTINPKFGTMDDFDLFMAEAKKRGMKVISDVVLNHTSIEHPWYEEARRSPDSRYRRWYVWSADLPDDADKGMVFPGVQRTTWSYDSIAGLYYFHRFYPFQPDLNYTNPEVQQEAFKILRFWLEQGMDGYRLDAVPFIIDVPETGSETPQRMMQLVPTMRNIMRDAKHDALMLGEANLSPQENKDYFGEDNNGMQMMFNFYVNQFLFYALATQELRLFIKAIEDTKEKPSTAQWAHFLRNHDEIDLDRLGERRREEVYAKFGPDTSMQLYGRGIRRRLAPMLGDPKQLRMAYSLLYALPGTPVIRYGEEIGMGDDLSLKERLAVRTPMQWSGAPHGGFTSADTPFRNVISHGLYGYQQVNVMQQLTDSTSLLNHIKRLIRTRKACPEIGLADFEIIPANSKYIFAVRYDYGDKSLLTIHNFSDKPQAFRLEHRLLADNQLTDLFSGQPVPVEDDQLKLDGYGYGWYRLK</sequence>
<dbReference type="Pfam" id="PF00128">
    <property type="entry name" value="Alpha-amylase"/>
    <property type="match status" value="2"/>
</dbReference>
<dbReference type="InterPro" id="IPR013780">
    <property type="entry name" value="Glyco_hydro_b"/>
</dbReference>
<name>A0A1T5DCE6_9SPHI</name>
<protein>
    <submittedName>
        <fullName evidence="3">Maltose alpha-D-glucosyltransferase/ alpha-amylase</fullName>
    </submittedName>
</protein>